<dbReference type="InterPro" id="IPR034660">
    <property type="entry name" value="DinB/YfiT-like"/>
</dbReference>
<dbReference type="InterPro" id="IPR018531">
    <property type="entry name" value="DUF1993"/>
</dbReference>
<dbReference type="STRING" id="1442368.A0A0D2EIT4"/>
<dbReference type="VEuPathDB" id="FungiDB:Z517_12242"/>
<dbReference type="Pfam" id="PF09351">
    <property type="entry name" value="DUF1993"/>
    <property type="match status" value="1"/>
</dbReference>
<dbReference type="GeneID" id="25311732"/>
<evidence type="ECO:0008006" key="3">
    <source>
        <dbReference type="Google" id="ProtNLM"/>
    </source>
</evidence>
<sequence>MAPLNLYDTTVVAMIRTLRNLSSLLKKGEAFADSKGIPHSELLEARIAPDMHMLPFQIQTCSNTAKFVAVRVAGVQNVPWEDNEKTFDELQARITKTIDFLEAVKREDFEGKEAGHEIELQGKKLDGLTYVNAFAVPNFYFHAVTAYDILRMKGVGIGKKDWLGAN</sequence>
<dbReference type="PANTHER" id="PTHR36922">
    <property type="entry name" value="BLL2446 PROTEIN"/>
    <property type="match status" value="1"/>
</dbReference>
<dbReference type="Gene3D" id="1.20.120.450">
    <property type="entry name" value="dinb family like domain"/>
    <property type="match status" value="1"/>
</dbReference>
<dbReference type="PANTHER" id="PTHR36922:SF1">
    <property type="entry name" value="DUF1993 DOMAIN-CONTAINING PROTEIN"/>
    <property type="match status" value="1"/>
</dbReference>
<dbReference type="RefSeq" id="XP_013278110.1">
    <property type="nucleotide sequence ID" value="XM_013422656.1"/>
</dbReference>
<dbReference type="AlphaFoldDB" id="A0A0D2EIT4"/>
<protein>
    <recommendedName>
        <fullName evidence="3">DUF1993 domain-containing protein</fullName>
    </recommendedName>
</protein>
<evidence type="ECO:0000313" key="1">
    <source>
        <dbReference type="EMBL" id="KIW74302.1"/>
    </source>
</evidence>
<proteinExistence type="predicted"/>
<evidence type="ECO:0000313" key="2">
    <source>
        <dbReference type="Proteomes" id="UP000053029"/>
    </source>
</evidence>
<dbReference type="SUPFAM" id="SSF109854">
    <property type="entry name" value="DinB/YfiT-like putative metalloenzymes"/>
    <property type="match status" value="1"/>
</dbReference>
<accession>A0A0D2EIT4</accession>
<dbReference type="HOGENOM" id="CLU_090929_1_0_1"/>
<reference evidence="1 2" key="1">
    <citation type="submission" date="2015-01" db="EMBL/GenBank/DDBJ databases">
        <title>The Genome Sequence of Fonsecaea pedrosoi CBS 271.37.</title>
        <authorList>
            <consortium name="The Broad Institute Genomics Platform"/>
            <person name="Cuomo C."/>
            <person name="de Hoog S."/>
            <person name="Gorbushina A."/>
            <person name="Stielow B."/>
            <person name="Teixiera M."/>
            <person name="Abouelleil A."/>
            <person name="Chapman S.B."/>
            <person name="Priest M."/>
            <person name="Young S.K."/>
            <person name="Wortman J."/>
            <person name="Nusbaum C."/>
            <person name="Birren B."/>
        </authorList>
    </citation>
    <scope>NUCLEOTIDE SEQUENCE [LARGE SCALE GENOMIC DNA]</scope>
    <source>
        <strain evidence="1 2">CBS 271.37</strain>
    </source>
</reference>
<keyword evidence="2" id="KW-1185">Reference proteome</keyword>
<dbReference type="EMBL" id="KN846977">
    <property type="protein sequence ID" value="KIW74302.1"/>
    <property type="molecule type" value="Genomic_DNA"/>
</dbReference>
<dbReference type="Proteomes" id="UP000053029">
    <property type="component" value="Unassembled WGS sequence"/>
</dbReference>
<name>A0A0D2EIT4_9EURO</name>
<gene>
    <name evidence="1" type="ORF">Z517_12242</name>
</gene>
<organism evidence="1 2">
    <name type="scientific">Fonsecaea pedrosoi CBS 271.37</name>
    <dbReference type="NCBI Taxonomy" id="1442368"/>
    <lineage>
        <taxon>Eukaryota</taxon>
        <taxon>Fungi</taxon>
        <taxon>Dikarya</taxon>
        <taxon>Ascomycota</taxon>
        <taxon>Pezizomycotina</taxon>
        <taxon>Eurotiomycetes</taxon>
        <taxon>Chaetothyriomycetidae</taxon>
        <taxon>Chaetothyriales</taxon>
        <taxon>Herpotrichiellaceae</taxon>
        <taxon>Fonsecaea</taxon>
    </lineage>
</organism>
<dbReference type="OrthoDB" id="3724345at2759"/>